<evidence type="ECO:0000256" key="2">
    <source>
        <dbReference type="ARBA" id="ARBA00022475"/>
    </source>
</evidence>
<comment type="caution">
    <text evidence="8">The sequence shown here is derived from an EMBL/GenBank/DDBJ whole genome shotgun (WGS) entry which is preliminary data.</text>
</comment>
<evidence type="ECO:0000256" key="3">
    <source>
        <dbReference type="ARBA" id="ARBA00022519"/>
    </source>
</evidence>
<dbReference type="Proteomes" id="UP000094936">
    <property type="component" value="Unassembled WGS sequence"/>
</dbReference>
<protein>
    <recommendedName>
        <fullName evidence="7">UPF0761 membrane protein A8L45_10405</fullName>
    </recommendedName>
</protein>
<keyword evidence="9" id="KW-1185">Reference proteome</keyword>
<dbReference type="Pfam" id="PF03631">
    <property type="entry name" value="Virul_fac_BrkB"/>
    <property type="match status" value="1"/>
</dbReference>
<feature type="transmembrane region" description="Helical" evidence="7">
    <location>
        <begin position="245"/>
        <end position="278"/>
    </location>
</feature>
<proteinExistence type="inferred from homology"/>
<dbReference type="InterPro" id="IPR017039">
    <property type="entry name" value="Virul_fac_BrkB"/>
</dbReference>
<gene>
    <name evidence="8" type="ORF">A8L45_10405</name>
</gene>
<dbReference type="PIRSF" id="PIRSF035875">
    <property type="entry name" value="RNase_BN"/>
    <property type="match status" value="1"/>
</dbReference>
<dbReference type="PANTHER" id="PTHR30213:SF0">
    <property type="entry name" value="UPF0761 MEMBRANE PROTEIN YIHY"/>
    <property type="match status" value="1"/>
</dbReference>
<feature type="transmembrane region" description="Helical" evidence="7">
    <location>
        <begin position="104"/>
        <end position="123"/>
    </location>
</feature>
<dbReference type="EMBL" id="LYBM01000016">
    <property type="protein sequence ID" value="ODA33451.1"/>
    <property type="molecule type" value="Genomic_DNA"/>
</dbReference>
<evidence type="ECO:0000313" key="8">
    <source>
        <dbReference type="EMBL" id="ODA33451.1"/>
    </source>
</evidence>
<accession>A0A1C3EJN1</accession>
<feature type="transmembrane region" description="Helical" evidence="7">
    <location>
        <begin position="41"/>
        <end position="67"/>
    </location>
</feature>
<dbReference type="GO" id="GO:0005886">
    <property type="term" value="C:plasma membrane"/>
    <property type="evidence" value="ECO:0007669"/>
    <property type="project" value="UniProtKB-SubCell"/>
</dbReference>
<dbReference type="HAMAP" id="MF_00672">
    <property type="entry name" value="UPF0761"/>
    <property type="match status" value="1"/>
</dbReference>
<keyword evidence="3" id="KW-0997">Cell inner membrane</keyword>
<organism evidence="8 9">
    <name type="scientific">Veronia pacifica</name>
    <dbReference type="NCBI Taxonomy" id="1080227"/>
    <lineage>
        <taxon>Bacteria</taxon>
        <taxon>Pseudomonadati</taxon>
        <taxon>Pseudomonadota</taxon>
        <taxon>Gammaproteobacteria</taxon>
        <taxon>Vibrionales</taxon>
        <taxon>Vibrionaceae</taxon>
        <taxon>Veronia</taxon>
    </lineage>
</organism>
<evidence type="ECO:0000256" key="1">
    <source>
        <dbReference type="ARBA" id="ARBA00004651"/>
    </source>
</evidence>
<comment type="subcellular location">
    <subcellularLocation>
        <location evidence="1 7">Cell membrane</location>
        <topology evidence="1 7">Multi-pass membrane protein</topology>
    </subcellularLocation>
</comment>
<comment type="similarity">
    <text evidence="7">Belongs to the UPF0761 family.</text>
</comment>
<feature type="transmembrane region" description="Helical" evidence="7">
    <location>
        <begin position="188"/>
        <end position="205"/>
    </location>
</feature>
<dbReference type="RefSeq" id="WP_068901952.1">
    <property type="nucleotide sequence ID" value="NZ_JBHUIF010000022.1"/>
</dbReference>
<dbReference type="InterPro" id="IPR023679">
    <property type="entry name" value="UPF0761_bac"/>
</dbReference>
<feature type="transmembrane region" description="Helical" evidence="7">
    <location>
        <begin position="212"/>
        <end position="233"/>
    </location>
</feature>
<evidence type="ECO:0000313" key="9">
    <source>
        <dbReference type="Proteomes" id="UP000094936"/>
    </source>
</evidence>
<dbReference type="STRING" id="1080227.A8L45_10405"/>
<dbReference type="AlphaFoldDB" id="A0A1C3EJN1"/>
<evidence type="ECO:0000256" key="7">
    <source>
        <dbReference type="HAMAP-Rule" id="MF_00672"/>
    </source>
</evidence>
<evidence type="ECO:0000256" key="4">
    <source>
        <dbReference type="ARBA" id="ARBA00022692"/>
    </source>
</evidence>
<sequence>MIGVVIIQKEALHRWLQISLAFSHHLRLRLSHDRLTVNAGYMAYVTLLSLVPLLTVLLSALSAFPVYDGVAQAVQKFVITNFVPASGEVLETYLNQFVANAGKMTAIGVSFLFVVALTLISSIDKSLNYIWRVKQKRPLVVSFSIYWMVLTLGPILVGTSIAVSSYITSTVVFKNGVTDQLVPGLLRLLPFMLTTLAFLGLYTLVPNRPVRVIHALAGAIVGSLLFELGKKVFAVYLANFPSYQLIYGALAVIPILFFWVYISWCIVLLGAEITAALGEKSMWRPQHRQQSENKMDRVIDSMAEMGIGAKTNDCADSAGK</sequence>
<keyword evidence="2 7" id="KW-1003">Cell membrane</keyword>
<keyword evidence="5 7" id="KW-1133">Transmembrane helix</keyword>
<dbReference type="NCBIfam" id="NF002457">
    <property type="entry name" value="PRK01637.1"/>
    <property type="match status" value="1"/>
</dbReference>
<keyword evidence="6 7" id="KW-0472">Membrane</keyword>
<feature type="transmembrane region" description="Helical" evidence="7">
    <location>
        <begin position="144"/>
        <end position="168"/>
    </location>
</feature>
<evidence type="ECO:0000256" key="5">
    <source>
        <dbReference type="ARBA" id="ARBA00022989"/>
    </source>
</evidence>
<dbReference type="PANTHER" id="PTHR30213">
    <property type="entry name" value="INNER MEMBRANE PROTEIN YHJD"/>
    <property type="match status" value="1"/>
</dbReference>
<evidence type="ECO:0000256" key="6">
    <source>
        <dbReference type="ARBA" id="ARBA00023136"/>
    </source>
</evidence>
<reference evidence="8 9" key="1">
    <citation type="submission" date="2016-05" db="EMBL/GenBank/DDBJ databases">
        <title>Genomic Taxonomy of the Vibrionaceae.</title>
        <authorList>
            <person name="Gomez-Gil B."/>
            <person name="Enciso-Ibarra J."/>
        </authorList>
    </citation>
    <scope>NUCLEOTIDE SEQUENCE [LARGE SCALE GENOMIC DNA]</scope>
    <source>
        <strain evidence="8 9">CAIM 1920</strain>
    </source>
</reference>
<dbReference type="NCBIfam" id="TIGR00765">
    <property type="entry name" value="yihY_not_rbn"/>
    <property type="match status" value="1"/>
</dbReference>
<keyword evidence="4 7" id="KW-0812">Transmembrane</keyword>
<name>A0A1C3EJN1_9GAMM</name>
<dbReference type="OrthoDB" id="9808671at2"/>